<dbReference type="PROSITE" id="PS51257">
    <property type="entry name" value="PROKAR_LIPOPROTEIN"/>
    <property type="match status" value="1"/>
</dbReference>
<gene>
    <name evidence="1" type="ORF">LCGC14_0668390</name>
</gene>
<dbReference type="EMBL" id="LAZR01001307">
    <property type="protein sequence ID" value="KKN46872.1"/>
    <property type="molecule type" value="Genomic_DNA"/>
</dbReference>
<accession>A0A0F9RBT2</accession>
<evidence type="ECO:0000313" key="1">
    <source>
        <dbReference type="EMBL" id="KKN46872.1"/>
    </source>
</evidence>
<dbReference type="AlphaFoldDB" id="A0A0F9RBT2"/>
<organism evidence="1">
    <name type="scientific">marine sediment metagenome</name>
    <dbReference type="NCBI Taxonomy" id="412755"/>
    <lineage>
        <taxon>unclassified sequences</taxon>
        <taxon>metagenomes</taxon>
        <taxon>ecological metagenomes</taxon>
    </lineage>
</organism>
<name>A0A0F9RBT2_9ZZZZ</name>
<evidence type="ECO:0008006" key="2">
    <source>
        <dbReference type="Google" id="ProtNLM"/>
    </source>
</evidence>
<protein>
    <recommendedName>
        <fullName evidence="2">Lipoprotein</fullName>
    </recommendedName>
</protein>
<sequence>MKKTFLAALAALLLLAGCSTAQRAALTAGIEHARQAKDIEAGVLKASLCAMSIGAYHRVNNEPEQRAIDVLCGGQWERPVTADDVRALRELGELLRAPE</sequence>
<proteinExistence type="predicted"/>
<comment type="caution">
    <text evidence="1">The sequence shown here is derived from an EMBL/GenBank/DDBJ whole genome shotgun (WGS) entry which is preliminary data.</text>
</comment>
<reference evidence="1" key="1">
    <citation type="journal article" date="2015" name="Nature">
        <title>Complex archaea that bridge the gap between prokaryotes and eukaryotes.</title>
        <authorList>
            <person name="Spang A."/>
            <person name="Saw J.H."/>
            <person name="Jorgensen S.L."/>
            <person name="Zaremba-Niedzwiedzka K."/>
            <person name="Martijn J."/>
            <person name="Lind A.E."/>
            <person name="van Eijk R."/>
            <person name="Schleper C."/>
            <person name="Guy L."/>
            <person name="Ettema T.J."/>
        </authorList>
    </citation>
    <scope>NUCLEOTIDE SEQUENCE</scope>
</reference>